<evidence type="ECO:0000256" key="11">
    <source>
        <dbReference type="ARBA" id="ARBA00029986"/>
    </source>
</evidence>
<accession>A0A062TXF5</accession>
<dbReference type="PROSITE" id="PS50059">
    <property type="entry name" value="FKBP_PPIASE"/>
    <property type="match status" value="1"/>
</dbReference>
<dbReference type="PANTHER" id="PTHR30560">
    <property type="entry name" value="TRIGGER FACTOR CHAPERONE AND PEPTIDYL-PROLYL CIS/TRANS ISOMERASE"/>
    <property type="match status" value="1"/>
</dbReference>
<dbReference type="InterPro" id="IPR001179">
    <property type="entry name" value="PPIase_FKBP_dom"/>
</dbReference>
<dbReference type="EC" id="5.2.1.8" evidence="3 12"/>
<evidence type="ECO:0000256" key="1">
    <source>
        <dbReference type="ARBA" id="ARBA00000971"/>
    </source>
</evidence>
<dbReference type="GO" id="GO:0051083">
    <property type="term" value="P:'de novo' cotranslational protein folding"/>
    <property type="evidence" value="ECO:0007669"/>
    <property type="project" value="TreeGrafter"/>
</dbReference>
<comment type="domain">
    <text evidence="12">Consists of 3 domains; the N-terminus binds the ribosome, the middle domain has PPIase activity, while the C-terminus has intrinsic chaperone activity on its own.</text>
</comment>
<evidence type="ECO:0000256" key="4">
    <source>
        <dbReference type="ARBA" id="ARBA00016902"/>
    </source>
</evidence>
<dbReference type="Pfam" id="PF05697">
    <property type="entry name" value="Trigger_N"/>
    <property type="match status" value="1"/>
</dbReference>
<keyword evidence="7 12" id="KW-0143">Chaperone</keyword>
<dbReference type="PIRSF" id="PIRSF003095">
    <property type="entry name" value="Trigger_factor"/>
    <property type="match status" value="1"/>
</dbReference>
<dbReference type="AlphaFoldDB" id="A0A062TXF5"/>
<dbReference type="GO" id="GO:0043022">
    <property type="term" value="F:ribosome binding"/>
    <property type="evidence" value="ECO:0007669"/>
    <property type="project" value="TreeGrafter"/>
</dbReference>
<evidence type="ECO:0000256" key="10">
    <source>
        <dbReference type="ARBA" id="ARBA00024849"/>
    </source>
</evidence>
<evidence type="ECO:0000313" key="15">
    <source>
        <dbReference type="EMBL" id="RAN30962.1"/>
    </source>
</evidence>
<gene>
    <name evidence="12" type="primary">tig</name>
    <name evidence="15" type="ORF">HY3_05020</name>
</gene>
<dbReference type="GO" id="GO:0015031">
    <property type="term" value="P:protein transport"/>
    <property type="evidence" value="ECO:0007669"/>
    <property type="project" value="UniProtKB-UniRule"/>
</dbReference>
<dbReference type="eggNOG" id="COG0544">
    <property type="taxonomic scope" value="Bacteria"/>
</dbReference>
<dbReference type="InterPro" id="IPR046357">
    <property type="entry name" value="PPIase_dom_sf"/>
</dbReference>
<dbReference type="SUPFAM" id="SSF54534">
    <property type="entry name" value="FKBP-like"/>
    <property type="match status" value="1"/>
</dbReference>
<dbReference type="InterPro" id="IPR008881">
    <property type="entry name" value="Trigger_fac_ribosome-bd_bac"/>
</dbReference>
<keyword evidence="9 12" id="KW-0131">Cell cycle</keyword>
<keyword evidence="5 12" id="KW-0132">Cell division</keyword>
<evidence type="ECO:0000256" key="9">
    <source>
        <dbReference type="ARBA" id="ARBA00023306"/>
    </source>
</evidence>
<dbReference type="FunFam" id="3.10.50.40:FF:000001">
    <property type="entry name" value="Trigger factor"/>
    <property type="match status" value="1"/>
</dbReference>
<dbReference type="GO" id="GO:0051301">
    <property type="term" value="P:cell division"/>
    <property type="evidence" value="ECO:0007669"/>
    <property type="project" value="UniProtKB-KW"/>
</dbReference>
<dbReference type="Gene3D" id="1.10.3120.10">
    <property type="entry name" value="Trigger factor, C-terminal domain"/>
    <property type="match status" value="1"/>
</dbReference>
<keyword evidence="12" id="KW-0963">Cytoplasm</keyword>
<dbReference type="SUPFAM" id="SSF102735">
    <property type="entry name" value="Trigger factor ribosome-binding domain"/>
    <property type="match status" value="1"/>
</dbReference>
<name>A0A062TXF5_9PROT</name>
<dbReference type="InterPro" id="IPR027304">
    <property type="entry name" value="Trigger_fact/SurA_dom_sf"/>
</dbReference>
<dbReference type="GO" id="GO:0044183">
    <property type="term" value="F:protein folding chaperone"/>
    <property type="evidence" value="ECO:0007669"/>
    <property type="project" value="TreeGrafter"/>
</dbReference>
<dbReference type="GO" id="GO:0043335">
    <property type="term" value="P:protein unfolding"/>
    <property type="evidence" value="ECO:0007669"/>
    <property type="project" value="TreeGrafter"/>
</dbReference>
<keyword evidence="6 12" id="KW-0697">Rotamase</keyword>
<protein>
    <recommendedName>
        <fullName evidence="4 12">Trigger factor</fullName>
        <shortName evidence="12">TF</shortName>
        <ecNumber evidence="3 12">5.2.1.8</ecNumber>
    </recommendedName>
    <alternativeName>
        <fullName evidence="11 12">PPIase</fullName>
    </alternativeName>
</protein>
<dbReference type="Gene3D" id="3.30.70.1050">
    <property type="entry name" value="Trigger factor ribosome-binding domain"/>
    <property type="match status" value="1"/>
</dbReference>
<evidence type="ECO:0000256" key="14">
    <source>
        <dbReference type="RuleBase" id="RU003914"/>
    </source>
</evidence>
<dbReference type="InterPro" id="IPR008880">
    <property type="entry name" value="Trigger_fac_C"/>
</dbReference>
<evidence type="ECO:0000256" key="12">
    <source>
        <dbReference type="HAMAP-Rule" id="MF_00303"/>
    </source>
</evidence>
<evidence type="ECO:0000256" key="13">
    <source>
        <dbReference type="PROSITE-ProRule" id="PRU00277"/>
    </source>
</evidence>
<comment type="similarity">
    <text evidence="2 12 14">Belongs to the FKBP-type PPIase family. Tig subfamily.</text>
</comment>
<dbReference type="Gene3D" id="3.10.50.40">
    <property type="match status" value="1"/>
</dbReference>
<dbReference type="SUPFAM" id="SSF109998">
    <property type="entry name" value="Triger factor/SurA peptide-binding domain-like"/>
    <property type="match status" value="1"/>
</dbReference>
<dbReference type="InterPro" id="IPR037041">
    <property type="entry name" value="Trigger_fac_C_sf"/>
</dbReference>
<dbReference type="HAMAP" id="MF_00303">
    <property type="entry name" value="Trigger_factor_Tig"/>
    <property type="match status" value="1"/>
</dbReference>
<proteinExistence type="inferred from homology"/>
<dbReference type="InterPro" id="IPR036611">
    <property type="entry name" value="Trigger_fac_ribosome-bd_sf"/>
</dbReference>
<evidence type="ECO:0000313" key="16">
    <source>
        <dbReference type="Proteomes" id="UP000249123"/>
    </source>
</evidence>
<dbReference type="GO" id="GO:0005737">
    <property type="term" value="C:cytoplasm"/>
    <property type="evidence" value="ECO:0007669"/>
    <property type="project" value="UniProtKB-SubCell"/>
</dbReference>
<comment type="subcellular location">
    <subcellularLocation>
        <location evidence="12">Cytoplasm</location>
    </subcellularLocation>
    <text evidence="12">About half TF is bound to the ribosome near the polypeptide exit tunnel while the other half is free in the cytoplasm.</text>
</comment>
<comment type="caution">
    <text evidence="15">The sequence shown here is derived from an EMBL/GenBank/DDBJ whole genome shotgun (WGS) entry which is preliminary data.</text>
</comment>
<dbReference type="Pfam" id="PF05698">
    <property type="entry name" value="Trigger_C"/>
    <property type="match status" value="1"/>
</dbReference>
<evidence type="ECO:0000256" key="8">
    <source>
        <dbReference type="ARBA" id="ARBA00023235"/>
    </source>
</evidence>
<keyword evidence="8 12" id="KW-0413">Isomerase</keyword>
<dbReference type="GO" id="GO:0003755">
    <property type="term" value="F:peptidyl-prolyl cis-trans isomerase activity"/>
    <property type="evidence" value="ECO:0007669"/>
    <property type="project" value="UniProtKB-UniRule"/>
</dbReference>
<dbReference type="STRING" id="1280941.HY2_02185"/>
<evidence type="ECO:0000256" key="5">
    <source>
        <dbReference type="ARBA" id="ARBA00022618"/>
    </source>
</evidence>
<dbReference type="NCBIfam" id="TIGR00115">
    <property type="entry name" value="tig"/>
    <property type="match status" value="1"/>
</dbReference>
<dbReference type="InterPro" id="IPR005215">
    <property type="entry name" value="Trig_fac"/>
</dbReference>
<evidence type="ECO:0000256" key="3">
    <source>
        <dbReference type="ARBA" id="ARBA00013194"/>
    </source>
</evidence>
<dbReference type="Pfam" id="PF00254">
    <property type="entry name" value="FKBP_C"/>
    <property type="match status" value="1"/>
</dbReference>
<dbReference type="EMBL" id="AWFB01000067">
    <property type="protein sequence ID" value="RAN30962.1"/>
    <property type="molecule type" value="Genomic_DNA"/>
</dbReference>
<organism evidence="15 16">
    <name type="scientific">Hyphomonas pacifica</name>
    <dbReference type="NCBI Taxonomy" id="1280941"/>
    <lineage>
        <taxon>Bacteria</taxon>
        <taxon>Pseudomonadati</taxon>
        <taxon>Pseudomonadota</taxon>
        <taxon>Alphaproteobacteria</taxon>
        <taxon>Hyphomonadales</taxon>
        <taxon>Hyphomonadaceae</taxon>
        <taxon>Hyphomonas</taxon>
    </lineage>
</organism>
<comment type="catalytic activity">
    <reaction evidence="1 12 13">
        <text>[protein]-peptidylproline (omega=180) = [protein]-peptidylproline (omega=0)</text>
        <dbReference type="Rhea" id="RHEA:16237"/>
        <dbReference type="Rhea" id="RHEA-COMP:10747"/>
        <dbReference type="Rhea" id="RHEA-COMP:10748"/>
        <dbReference type="ChEBI" id="CHEBI:83833"/>
        <dbReference type="ChEBI" id="CHEBI:83834"/>
        <dbReference type="EC" id="5.2.1.8"/>
    </reaction>
</comment>
<evidence type="ECO:0000256" key="6">
    <source>
        <dbReference type="ARBA" id="ARBA00023110"/>
    </source>
</evidence>
<dbReference type="Proteomes" id="UP000249123">
    <property type="component" value="Unassembled WGS sequence"/>
</dbReference>
<dbReference type="PANTHER" id="PTHR30560:SF3">
    <property type="entry name" value="TRIGGER FACTOR-LIKE PROTEIN TIG, CHLOROPLASTIC"/>
    <property type="match status" value="1"/>
</dbReference>
<keyword evidence="16" id="KW-1185">Reference proteome</keyword>
<reference evidence="15 16" key="1">
    <citation type="submission" date="2013-04" db="EMBL/GenBank/DDBJ databases">
        <title>Hyphomonas sp. T24B3 Genome Sequencing.</title>
        <authorList>
            <person name="Lai Q."/>
            <person name="Shao Z."/>
        </authorList>
    </citation>
    <scope>NUCLEOTIDE SEQUENCE [LARGE SCALE GENOMIC DNA]</scope>
    <source>
        <strain evidence="15 16">T24B3</strain>
    </source>
</reference>
<sequence length="449" mass="50324">MIEPMEVTQTKAEGLSRTFAVKVPASELKAKLDERIEEIRPQMKLKGFRPGKVPASHVRKMFGKDLMGELINKLVDETNQKALEENELRPAGQPDVHMDGDIEQVVTGDADLSYHMHVDVMPEFEPADVSKLKVTRPVAEVSEEQIQEALGRIAEQNTQFEPRGKTAKAKDGDAVVMDFVGKIDGEAFEGGSAEQQTLVLGSGRFIPGFEEQLVGVKTGEEKEITVTFPEEYPAENLAGKEATFEVKVHEVRAPKTPEVDDEFAKGLGLESLEQLTGLVKDQLQGEHDSASRAKAKRDLLDKLDEAHDFDLPPNMVEQEFNQIWQQLQAEMDAGRTAEEDKGKSEDELKEEYHKIAERRVRLGLVLAEIGRVNDVRISEQEVNQALIREARQYPGQEQQVVQFFQQNPGAMAQLRAPIYEDKVVDHILGVAEVSDETVSREDLFKEDEE</sequence>
<evidence type="ECO:0000256" key="2">
    <source>
        <dbReference type="ARBA" id="ARBA00005464"/>
    </source>
</evidence>
<evidence type="ECO:0000256" key="7">
    <source>
        <dbReference type="ARBA" id="ARBA00023186"/>
    </source>
</evidence>
<comment type="function">
    <text evidence="10 12">Involved in protein export. Acts as a chaperone by maintaining the newly synthesized protein in an open conformation. Functions as a peptidyl-prolyl cis-trans isomerase.</text>
</comment>